<feature type="chain" id="PRO_5022966801" evidence="2">
    <location>
        <begin position="18"/>
        <end position="479"/>
    </location>
</feature>
<comment type="caution">
    <text evidence="3">The sequence shown here is derived from an EMBL/GenBank/DDBJ whole genome shotgun (WGS) entry which is preliminary data.</text>
</comment>
<dbReference type="PANTHER" id="PTHR31025">
    <property type="entry name" value="SI:CH211-196P9.1-RELATED"/>
    <property type="match status" value="1"/>
</dbReference>
<dbReference type="PANTHER" id="PTHR31025:SF22">
    <property type="entry name" value="IP13529P"/>
    <property type="match status" value="1"/>
</dbReference>
<dbReference type="EMBL" id="SOYY01000012">
    <property type="protein sequence ID" value="KAA0713559.1"/>
    <property type="molecule type" value="Genomic_DNA"/>
</dbReference>
<protein>
    <submittedName>
        <fullName evidence="3">Uncharacterized protein</fullName>
    </submittedName>
</protein>
<name>A0A5A9NXV3_9TELE</name>
<evidence type="ECO:0000313" key="4">
    <source>
        <dbReference type="Proteomes" id="UP000324632"/>
    </source>
</evidence>
<feature type="region of interest" description="Disordered" evidence="1">
    <location>
        <begin position="87"/>
        <end position="114"/>
    </location>
</feature>
<dbReference type="Proteomes" id="UP000324632">
    <property type="component" value="Chromosome 12"/>
</dbReference>
<gene>
    <name evidence="3" type="ORF">E1301_Tti019996</name>
</gene>
<keyword evidence="2" id="KW-0732">Signal</keyword>
<evidence type="ECO:0000313" key="3">
    <source>
        <dbReference type="EMBL" id="KAA0713559.1"/>
    </source>
</evidence>
<organism evidence="3 4">
    <name type="scientific">Triplophysa tibetana</name>
    <dbReference type="NCBI Taxonomy" id="1572043"/>
    <lineage>
        <taxon>Eukaryota</taxon>
        <taxon>Metazoa</taxon>
        <taxon>Chordata</taxon>
        <taxon>Craniata</taxon>
        <taxon>Vertebrata</taxon>
        <taxon>Euteleostomi</taxon>
        <taxon>Actinopterygii</taxon>
        <taxon>Neopterygii</taxon>
        <taxon>Teleostei</taxon>
        <taxon>Ostariophysi</taxon>
        <taxon>Cypriniformes</taxon>
        <taxon>Nemacheilidae</taxon>
        <taxon>Triplophysa</taxon>
    </lineage>
</organism>
<evidence type="ECO:0000256" key="1">
    <source>
        <dbReference type="SAM" id="MobiDB-lite"/>
    </source>
</evidence>
<proteinExistence type="predicted"/>
<dbReference type="AlphaFoldDB" id="A0A5A9NXV3"/>
<evidence type="ECO:0000256" key="2">
    <source>
        <dbReference type="SAM" id="SignalP"/>
    </source>
</evidence>
<feature type="region of interest" description="Disordered" evidence="1">
    <location>
        <begin position="255"/>
        <end position="276"/>
    </location>
</feature>
<keyword evidence="4" id="KW-1185">Reference proteome</keyword>
<feature type="signal peptide" evidence="2">
    <location>
        <begin position="1"/>
        <end position="17"/>
    </location>
</feature>
<reference evidence="3 4" key="1">
    <citation type="journal article" date="2019" name="Mol. Ecol. Resour.">
        <title>Chromosome-level genome assembly of Triplophysa tibetana, a fish adapted to the harsh high-altitude environment of the Tibetan Plateau.</title>
        <authorList>
            <person name="Yang X."/>
            <person name="Liu H."/>
            <person name="Ma Z."/>
            <person name="Zou Y."/>
            <person name="Zou M."/>
            <person name="Mao Y."/>
            <person name="Li X."/>
            <person name="Wang H."/>
            <person name="Chen T."/>
            <person name="Wang W."/>
            <person name="Yang R."/>
        </authorList>
    </citation>
    <scope>NUCLEOTIDE SEQUENCE [LARGE SCALE GENOMIC DNA]</scope>
    <source>
        <strain evidence="3">TTIB1903HZAU</strain>
        <tissue evidence="3">Muscle</tissue>
    </source>
</reference>
<sequence>MLPGLATLILCLTGGVPQPDLVSPGPTAGIVLREQPALLVTNCQTYTHKVYVRLYSVTSTEHTTPLQHHKLDGLAGVGHRLLWTTQRPSKPHAHPTSEDDPYPSRPGTTLDKEPNIVASTEMKWKGTLYIKAFFLCLSQRGSKEFGQIELILVKEEKHVYFIVTPHNVSYLPEFGLYEVKGAEQSMNIMDGGSDLASFVKSALPKISQLERLLEALEELGVRDFEDMNYVQESDLLHILKPVEARRLLSFVKSTSQSDVSDSPSSNQQSSNSACDSPVEMSLSGACSSTSSNSVATSFTPLQLPDNSWYYKFEIPWKKMPSETIKKLDTGKRPTKSERLEIVRLIVKDILTICPTPSKQHISEIARKMAKTYTGAFSDVIEGMDIDDKAIASKCTRVVSYFKYSEKRAEMETIFREMETSSKNVDDVNTAGLLELVLKYFREKEDQMFHKVDKTILPDEVDCTGLPSTPCIIVCGMFKN</sequence>
<accession>A0A5A9NXV3</accession>